<accession>G4ZMT4</accession>
<reference evidence="3 4" key="1">
    <citation type="journal article" date="2006" name="Science">
        <title>Phytophthora genome sequences uncover evolutionary origins and mechanisms of pathogenesis.</title>
        <authorList>
            <person name="Tyler B.M."/>
            <person name="Tripathy S."/>
            <person name="Zhang X."/>
            <person name="Dehal P."/>
            <person name="Jiang R.H."/>
            <person name="Aerts A."/>
            <person name="Arredondo F.D."/>
            <person name="Baxter L."/>
            <person name="Bensasson D."/>
            <person name="Beynon J.L."/>
            <person name="Chapman J."/>
            <person name="Damasceno C.M."/>
            <person name="Dorrance A.E."/>
            <person name="Dou D."/>
            <person name="Dickerman A.W."/>
            <person name="Dubchak I.L."/>
            <person name="Garbelotto M."/>
            <person name="Gijzen M."/>
            <person name="Gordon S.G."/>
            <person name="Govers F."/>
            <person name="Grunwald N.J."/>
            <person name="Huang W."/>
            <person name="Ivors K.L."/>
            <person name="Jones R.W."/>
            <person name="Kamoun S."/>
            <person name="Krampis K."/>
            <person name="Lamour K.H."/>
            <person name="Lee M.K."/>
            <person name="McDonald W.H."/>
            <person name="Medina M."/>
            <person name="Meijer H.J."/>
            <person name="Nordberg E.K."/>
            <person name="Maclean D.J."/>
            <person name="Ospina-Giraldo M.D."/>
            <person name="Morris P.F."/>
            <person name="Phuntumart V."/>
            <person name="Putnam N.H."/>
            <person name="Rash S."/>
            <person name="Rose J.K."/>
            <person name="Sakihama Y."/>
            <person name="Salamov A.A."/>
            <person name="Savidor A."/>
            <person name="Scheuring C.F."/>
            <person name="Smith B.M."/>
            <person name="Sobral B.W."/>
            <person name="Terry A."/>
            <person name="Torto-Alalibo T.A."/>
            <person name="Win J."/>
            <person name="Xu Z."/>
            <person name="Zhang H."/>
            <person name="Grigoriev I.V."/>
            <person name="Rokhsar D.S."/>
            <person name="Boore J.L."/>
        </authorList>
    </citation>
    <scope>NUCLEOTIDE SEQUENCE [LARGE SCALE GENOMIC DNA]</scope>
    <source>
        <strain evidence="3 4">P6497</strain>
    </source>
</reference>
<evidence type="ECO:0000256" key="1">
    <source>
        <dbReference type="SAM" id="MobiDB-lite"/>
    </source>
</evidence>
<dbReference type="Proteomes" id="UP000002640">
    <property type="component" value="Unassembled WGS sequence"/>
</dbReference>
<protein>
    <recommendedName>
        <fullName evidence="2">Crossover junction endonuclease MUS81-like HHH domain-containing protein</fullName>
    </recommendedName>
</protein>
<organism evidence="3 4">
    <name type="scientific">Phytophthora sojae (strain P6497)</name>
    <name type="common">Soybean stem and root rot agent</name>
    <name type="synonym">Phytophthora megasperma f. sp. glycines</name>
    <dbReference type="NCBI Taxonomy" id="1094619"/>
    <lineage>
        <taxon>Eukaryota</taxon>
        <taxon>Sar</taxon>
        <taxon>Stramenopiles</taxon>
        <taxon>Oomycota</taxon>
        <taxon>Peronosporomycetes</taxon>
        <taxon>Peronosporales</taxon>
        <taxon>Peronosporaceae</taxon>
        <taxon>Phytophthora</taxon>
    </lineage>
</organism>
<feature type="domain" description="Crossover junction endonuclease MUS81-like HHH" evidence="2">
    <location>
        <begin position="146"/>
        <end position="214"/>
    </location>
</feature>
<sequence>MKDNEFTRIYQHLGNLREACKRNGVALPENVYAASTEMSSALAASDGDEVAALNLLTAKFKRGSKRGNSAADTTAEKRRRTEGKDTTAPGQDVGSEEETPLDMEEDEADDESGEFEQEGENGDSSPQKLSRLSEDVRKKPAAVASNQVIVDAFTAYGDQQLHRGHTGKGVTHLRAALAIRDYPHAITSGAEARAVPMVGVKMAKQVEEILSSGELKDETPWLNVSTADVEQHSPPRLVREVRDSQAKCPENQALVDELAKFGEHELYFRSGSKGTTHLRAARALQLTDQVVTSGDQARRTVPLVGRTIADKIDQILKHGRIVNDSPVSSGVQPAPIVVDLRENPAVRPENQRIVDALVDYGDSHLHSGHRGKGITHLRAARAIRDADVVVTCGKDAVESIKQVGARVGETIDRLLEQGNADTDEDEDVSQTDEGSEYGAREPSDTPPIVLEVRSKPAQVEGNQEIVDALSVHGEKQLLRWHTSQGTAFMRAARRLRDAAELVTTGSVAKALGCIGDKVVTFIDTVVVCKTMEEVEVTTGSDEGELQ</sequence>
<feature type="compositionally biased region" description="Acidic residues" evidence="1">
    <location>
        <begin position="94"/>
        <end position="121"/>
    </location>
</feature>
<dbReference type="GO" id="GO:0005634">
    <property type="term" value="C:nucleus"/>
    <property type="evidence" value="ECO:0007669"/>
    <property type="project" value="TreeGrafter"/>
</dbReference>
<dbReference type="OMA" id="HETRAKC"/>
<feature type="compositionally biased region" description="Acidic residues" evidence="1">
    <location>
        <begin position="421"/>
        <end position="435"/>
    </location>
</feature>
<dbReference type="GO" id="GO:0003677">
    <property type="term" value="F:DNA binding"/>
    <property type="evidence" value="ECO:0007669"/>
    <property type="project" value="InterPro"/>
</dbReference>
<dbReference type="Pfam" id="PF14716">
    <property type="entry name" value="HHH_8"/>
    <property type="match status" value="1"/>
</dbReference>
<proteinExistence type="predicted"/>
<dbReference type="PANTHER" id="PTHR11276">
    <property type="entry name" value="DNA POLYMERASE TYPE-X FAMILY MEMBER"/>
    <property type="match status" value="1"/>
</dbReference>
<dbReference type="KEGG" id="psoj:PHYSODRAFT_316158"/>
<dbReference type="GO" id="GO:0006303">
    <property type="term" value="P:double-strand break repair via nonhomologous end joining"/>
    <property type="evidence" value="ECO:0007669"/>
    <property type="project" value="TreeGrafter"/>
</dbReference>
<dbReference type="InterPro" id="IPR022312">
    <property type="entry name" value="DNA_pol_X"/>
</dbReference>
<dbReference type="Gene3D" id="1.10.150.110">
    <property type="entry name" value="DNA polymerase beta, N-terminal domain-like"/>
    <property type="match status" value="4"/>
</dbReference>
<dbReference type="SUPFAM" id="SSF47802">
    <property type="entry name" value="DNA polymerase beta, N-terminal domain-like"/>
    <property type="match status" value="3"/>
</dbReference>
<feature type="region of interest" description="Disordered" evidence="1">
    <location>
        <begin position="63"/>
        <end position="136"/>
    </location>
</feature>
<dbReference type="STRING" id="1094619.G4ZMT4"/>
<dbReference type="GO" id="GO:0003887">
    <property type="term" value="F:DNA-directed DNA polymerase activity"/>
    <property type="evidence" value="ECO:0007669"/>
    <property type="project" value="InterPro"/>
</dbReference>
<dbReference type="AlphaFoldDB" id="G4ZMT4"/>
<dbReference type="InParanoid" id="G4ZMT4"/>
<dbReference type="InterPro" id="IPR010996">
    <property type="entry name" value="HHH_MUS81"/>
</dbReference>
<gene>
    <name evidence="3" type="ORF">PHYSODRAFT_316158</name>
</gene>
<evidence type="ECO:0000259" key="2">
    <source>
        <dbReference type="Pfam" id="PF14716"/>
    </source>
</evidence>
<dbReference type="EMBL" id="JH159155">
    <property type="protein sequence ID" value="EGZ16054.1"/>
    <property type="molecule type" value="Genomic_DNA"/>
</dbReference>
<feature type="region of interest" description="Disordered" evidence="1">
    <location>
        <begin position="417"/>
        <end position="447"/>
    </location>
</feature>
<dbReference type="RefSeq" id="XP_009529803.1">
    <property type="nucleotide sequence ID" value="XM_009531508.1"/>
</dbReference>
<dbReference type="SMR" id="G4ZMT4"/>
<name>G4ZMT4_PHYSP</name>
<evidence type="ECO:0000313" key="4">
    <source>
        <dbReference type="Proteomes" id="UP000002640"/>
    </source>
</evidence>
<dbReference type="GeneID" id="20643947"/>
<dbReference type="PANTHER" id="PTHR11276:SF28">
    <property type="entry name" value="DNA POLYMERASE LAMBDA"/>
    <property type="match status" value="1"/>
</dbReference>
<dbReference type="InterPro" id="IPR027421">
    <property type="entry name" value="DNA_pol_lamdba_lyase_dom_sf"/>
</dbReference>
<evidence type="ECO:0000313" key="3">
    <source>
        <dbReference type="EMBL" id="EGZ16054.1"/>
    </source>
</evidence>
<keyword evidence="4" id="KW-1185">Reference proteome</keyword>